<evidence type="ECO:0000256" key="3">
    <source>
        <dbReference type="SAM" id="MobiDB-lite"/>
    </source>
</evidence>
<dbReference type="GO" id="GO:0061632">
    <property type="term" value="F:RNA lariat debranching enzyme activator activity"/>
    <property type="evidence" value="ECO:0007669"/>
    <property type="project" value="TreeGrafter"/>
</dbReference>
<evidence type="ECO:0000259" key="4">
    <source>
        <dbReference type="Pfam" id="PF00149"/>
    </source>
</evidence>
<comment type="similarity">
    <text evidence="1">Belongs to the CWF19 family.</text>
</comment>
<dbReference type="Pfam" id="PF04676">
    <property type="entry name" value="CwfJ_C_2"/>
    <property type="match status" value="1"/>
</dbReference>
<evidence type="ECO:0000313" key="7">
    <source>
        <dbReference type="EMBL" id="CAB3234912.1"/>
    </source>
</evidence>
<dbReference type="SUPFAM" id="SSF54197">
    <property type="entry name" value="HIT-like"/>
    <property type="match status" value="1"/>
</dbReference>
<evidence type="ECO:0000259" key="6">
    <source>
        <dbReference type="Pfam" id="PF04677"/>
    </source>
</evidence>
<dbReference type="EMBL" id="LR784263">
    <property type="protein sequence ID" value="CAB3234912.1"/>
    <property type="molecule type" value="mRNA"/>
</dbReference>
<reference evidence="7" key="1">
    <citation type="submission" date="2020-04" db="EMBL/GenBank/DDBJ databases">
        <authorList>
            <person name="Neveu A P."/>
        </authorList>
    </citation>
    <scope>NUCLEOTIDE SEQUENCE</scope>
    <source>
        <tissue evidence="7">Whole embryo</tissue>
    </source>
</reference>
<dbReference type="CDD" id="cd07380">
    <property type="entry name" value="MPP_CWF19_N"/>
    <property type="match status" value="1"/>
</dbReference>
<proteinExistence type="evidence at transcript level"/>
<gene>
    <name evidence="7" type="primary">Cwf19l1</name>
</gene>
<sequence>MDSPLKLLVCGDVQGKFNVIFSRIEKLLKKGNKFDMLLCVGDFFGDGVVSKNAWQEYKSGAKLPPLPTYILGPNSIQQLSHFEENQDAGFELCENITFLGKKGLFTTSTGLRIAYLSGCESPDVGPKQPHCFTAGDAQTITASLDTSNAEFKGVDILITSVWPKNVTSYGNPPISDNCKSCGSPIVAQLCKDIRPRYHFAALEGIHYERVPFRNHTVLAENARHVTRFIALAPVGNTSKQKYLYAFSIMPMVKMNAAELIQQPPDTTESPFKVQTSKTTPANSNNGEINQYRWNMDQPQGNNRKRKSNNNFNNPPRKQSRPQDWSCWFCLGGEKVEKHLVASVGELCYVALAKGGLTWDHVLVLPIAHHPSSLDLPDDTVEEAKKYKQALVKAFKEDGRSCIFFERCYRTDHMQIQAIPLPKDTDCETVKKEFFKLAESHTDRQGKPAPLELTELPKQTDLKQILPAGCPFFHVELPDGSRLLHRIQRYFPLQFGREALCSSSILNMRDRVDWRSCMTSRDQETDAAKRFRSFFEKHDFTADDEDDV</sequence>
<dbReference type="InterPro" id="IPR029052">
    <property type="entry name" value="Metallo-depent_PP-like"/>
</dbReference>
<evidence type="ECO:0000259" key="5">
    <source>
        <dbReference type="Pfam" id="PF04676"/>
    </source>
</evidence>
<dbReference type="InterPro" id="IPR036265">
    <property type="entry name" value="HIT-like_sf"/>
</dbReference>
<feature type="compositionally biased region" description="Polar residues" evidence="3">
    <location>
        <begin position="264"/>
        <end position="300"/>
    </location>
</feature>
<dbReference type="GO" id="GO:0016787">
    <property type="term" value="F:hydrolase activity"/>
    <property type="evidence" value="ECO:0007669"/>
    <property type="project" value="InterPro"/>
</dbReference>
<dbReference type="GO" id="GO:0071014">
    <property type="term" value="C:post-mRNA release spliceosomal complex"/>
    <property type="evidence" value="ECO:0007669"/>
    <property type="project" value="TreeGrafter"/>
</dbReference>
<dbReference type="Pfam" id="PF00149">
    <property type="entry name" value="Metallophos"/>
    <property type="match status" value="1"/>
</dbReference>
<feature type="domain" description="Calcineurin-like phosphoesterase" evidence="4">
    <location>
        <begin position="5"/>
        <end position="56"/>
    </location>
</feature>
<dbReference type="InterPro" id="IPR004843">
    <property type="entry name" value="Calcineurin-like_PHP"/>
</dbReference>
<protein>
    <recommendedName>
        <fullName evidence="2">CWF19-like protein 1</fullName>
    </recommendedName>
</protein>
<dbReference type="InterPro" id="IPR040194">
    <property type="entry name" value="Cwf19-like"/>
</dbReference>
<dbReference type="Gene3D" id="3.30.428.10">
    <property type="entry name" value="HIT-like"/>
    <property type="match status" value="1"/>
</dbReference>
<evidence type="ECO:0000256" key="2">
    <source>
        <dbReference type="ARBA" id="ARBA00041007"/>
    </source>
</evidence>
<dbReference type="PANTHER" id="PTHR12072:SF4">
    <property type="entry name" value="CWF19-LIKE PROTEIN 1"/>
    <property type="match status" value="1"/>
</dbReference>
<dbReference type="InterPro" id="IPR006767">
    <property type="entry name" value="Cwf19-like_C_dom-2"/>
</dbReference>
<dbReference type="PANTHER" id="PTHR12072">
    <property type="entry name" value="CWF19, CELL CYCLE CONTROL PROTEIN"/>
    <property type="match status" value="1"/>
</dbReference>
<dbReference type="Pfam" id="PF04677">
    <property type="entry name" value="CwfJ_C_1"/>
    <property type="match status" value="1"/>
</dbReference>
<name>A0A6F9DB37_9ASCI</name>
<feature type="domain" description="Cwf19-like protein C-terminal" evidence="5">
    <location>
        <begin position="452"/>
        <end position="540"/>
    </location>
</feature>
<evidence type="ECO:0000256" key="1">
    <source>
        <dbReference type="ARBA" id="ARBA00006795"/>
    </source>
</evidence>
<dbReference type="SUPFAM" id="SSF56300">
    <property type="entry name" value="Metallo-dependent phosphatases"/>
    <property type="match status" value="1"/>
</dbReference>
<feature type="domain" description="Cwf19-like C-terminal" evidence="6">
    <location>
        <begin position="317"/>
        <end position="424"/>
    </location>
</feature>
<feature type="region of interest" description="Disordered" evidence="3">
    <location>
        <begin position="264"/>
        <end position="321"/>
    </location>
</feature>
<accession>A0A6F9DB37</accession>
<dbReference type="GO" id="GO:0000398">
    <property type="term" value="P:mRNA splicing, via spliceosome"/>
    <property type="evidence" value="ECO:0007669"/>
    <property type="project" value="TreeGrafter"/>
</dbReference>
<organism evidence="7">
    <name type="scientific">Phallusia mammillata</name>
    <dbReference type="NCBI Taxonomy" id="59560"/>
    <lineage>
        <taxon>Eukaryota</taxon>
        <taxon>Metazoa</taxon>
        <taxon>Chordata</taxon>
        <taxon>Tunicata</taxon>
        <taxon>Ascidiacea</taxon>
        <taxon>Phlebobranchia</taxon>
        <taxon>Ascidiidae</taxon>
        <taxon>Phallusia</taxon>
    </lineage>
</organism>
<dbReference type="InterPro" id="IPR006768">
    <property type="entry name" value="Cwf19-like_C_dom-1"/>
</dbReference>
<dbReference type="AlphaFoldDB" id="A0A6F9DB37"/>